<accession>A0A3N6PUY1</accession>
<protein>
    <submittedName>
        <fullName evidence="1">Uncharacterized protein</fullName>
    </submittedName>
</protein>
<reference evidence="1 2" key="1">
    <citation type="journal article" date="2018" name="ACS Chem. Biol.">
        <title>Ketoreductase domain dysfunction expands chemodiversity: malyngamide biosynthesis in the cyanobacterium Okeania hirsuta.</title>
        <authorList>
            <person name="Moss N.A."/>
            <person name="Leao T."/>
            <person name="Rankin M."/>
            <person name="McCullough T.M."/>
            <person name="Qu P."/>
            <person name="Korobeynikov A."/>
            <person name="Smith J.L."/>
            <person name="Gerwick L."/>
            <person name="Gerwick W.H."/>
        </authorList>
    </citation>
    <scope>NUCLEOTIDE SEQUENCE [LARGE SCALE GENOMIC DNA]</scope>
    <source>
        <strain evidence="1 2">PAB10Feb10-1</strain>
    </source>
</reference>
<evidence type="ECO:0000313" key="2">
    <source>
        <dbReference type="Proteomes" id="UP000269154"/>
    </source>
</evidence>
<name>A0A3N6PUY1_9CYAN</name>
<organism evidence="1 2">
    <name type="scientific">Okeania hirsuta</name>
    <dbReference type="NCBI Taxonomy" id="1458930"/>
    <lineage>
        <taxon>Bacteria</taxon>
        <taxon>Bacillati</taxon>
        <taxon>Cyanobacteriota</taxon>
        <taxon>Cyanophyceae</taxon>
        <taxon>Oscillatoriophycideae</taxon>
        <taxon>Oscillatoriales</taxon>
        <taxon>Microcoleaceae</taxon>
        <taxon>Okeania</taxon>
    </lineage>
</organism>
<comment type="caution">
    <text evidence="1">The sequence shown here is derived from an EMBL/GenBank/DDBJ whole genome shotgun (WGS) entry which is preliminary data.</text>
</comment>
<dbReference type="AlphaFoldDB" id="A0A3N6PUY1"/>
<evidence type="ECO:0000313" key="1">
    <source>
        <dbReference type="EMBL" id="RQH42192.1"/>
    </source>
</evidence>
<sequence length="68" mass="7567">MILFNISNKWPPSAYAKADSLLTNLDVKLCKKAIMLSNANGILLYNADTNTVLKQIFKDHSKLEKLSG</sequence>
<proteinExistence type="predicted"/>
<dbReference type="EMBL" id="RCBY01000078">
    <property type="protein sequence ID" value="RQH42192.1"/>
    <property type="molecule type" value="Genomic_DNA"/>
</dbReference>
<gene>
    <name evidence="1" type="ORF">D5R40_15125</name>
</gene>
<keyword evidence="2" id="KW-1185">Reference proteome</keyword>
<dbReference type="Proteomes" id="UP000269154">
    <property type="component" value="Unassembled WGS sequence"/>
</dbReference>